<evidence type="ECO:0000313" key="7">
    <source>
        <dbReference type="EMBL" id="WAI00134.1"/>
    </source>
</evidence>
<protein>
    <submittedName>
        <fullName evidence="7">YIP1 family protein</fullName>
    </submittedName>
</protein>
<keyword evidence="2 5" id="KW-0812">Transmembrane</keyword>
<feature type="domain" description="Yip1" evidence="6">
    <location>
        <begin position="6"/>
        <end position="205"/>
    </location>
</feature>
<evidence type="ECO:0000256" key="5">
    <source>
        <dbReference type="SAM" id="Phobius"/>
    </source>
</evidence>
<dbReference type="InterPro" id="IPR006977">
    <property type="entry name" value="Yip1_dom"/>
</dbReference>
<accession>A0A9X9S1H6</accession>
<reference evidence="7" key="1">
    <citation type="submission" date="2022-11" db="EMBL/GenBank/DDBJ databases">
        <title>Complete genome sequence of Methanogenium organophilum DSM 3596.</title>
        <authorList>
            <person name="Chen S.-C."/>
            <person name="Lai S.-J."/>
            <person name="You Y.-T."/>
        </authorList>
    </citation>
    <scope>NUCLEOTIDE SEQUENCE</scope>
    <source>
        <strain evidence="7">DSM 3596</strain>
    </source>
</reference>
<organism evidence="7 8">
    <name type="scientific">Methanogenium organophilum</name>
    <dbReference type="NCBI Taxonomy" id="2199"/>
    <lineage>
        <taxon>Archaea</taxon>
        <taxon>Methanobacteriati</taxon>
        <taxon>Methanobacteriota</taxon>
        <taxon>Stenosarchaea group</taxon>
        <taxon>Methanomicrobia</taxon>
        <taxon>Methanomicrobiales</taxon>
        <taxon>Methanomicrobiaceae</taxon>
        <taxon>Methanogenium</taxon>
    </lineage>
</organism>
<evidence type="ECO:0000256" key="1">
    <source>
        <dbReference type="ARBA" id="ARBA00004141"/>
    </source>
</evidence>
<feature type="transmembrane region" description="Helical" evidence="5">
    <location>
        <begin position="28"/>
        <end position="47"/>
    </location>
</feature>
<evidence type="ECO:0000256" key="2">
    <source>
        <dbReference type="ARBA" id="ARBA00022692"/>
    </source>
</evidence>
<feature type="transmembrane region" description="Helical" evidence="5">
    <location>
        <begin position="59"/>
        <end position="85"/>
    </location>
</feature>
<dbReference type="Pfam" id="PF04893">
    <property type="entry name" value="Yip1"/>
    <property type="match status" value="1"/>
</dbReference>
<name>A0A9X9S1H6_METOG</name>
<proteinExistence type="predicted"/>
<dbReference type="Proteomes" id="UP001163096">
    <property type="component" value="Chromosome"/>
</dbReference>
<dbReference type="RefSeq" id="WP_268185307.1">
    <property type="nucleotide sequence ID" value="NZ_CP113361.1"/>
</dbReference>
<keyword evidence="4 5" id="KW-0472">Membrane</keyword>
<evidence type="ECO:0000259" key="6">
    <source>
        <dbReference type="Pfam" id="PF04893"/>
    </source>
</evidence>
<feature type="transmembrane region" description="Helical" evidence="5">
    <location>
        <begin position="191"/>
        <end position="211"/>
    </location>
</feature>
<gene>
    <name evidence="7" type="ORF">OU421_06740</name>
</gene>
<keyword evidence="3 5" id="KW-1133">Transmembrane helix</keyword>
<feature type="transmembrane region" description="Helical" evidence="5">
    <location>
        <begin position="160"/>
        <end position="179"/>
    </location>
</feature>
<evidence type="ECO:0000313" key="8">
    <source>
        <dbReference type="Proteomes" id="UP001163096"/>
    </source>
</evidence>
<evidence type="ECO:0000256" key="3">
    <source>
        <dbReference type="ARBA" id="ARBA00022989"/>
    </source>
</evidence>
<comment type="subcellular location">
    <subcellularLocation>
        <location evidence="1">Membrane</location>
        <topology evidence="1">Multi-pass membrane protein</topology>
    </subcellularLocation>
</comment>
<evidence type="ECO:0000256" key="4">
    <source>
        <dbReference type="ARBA" id="ARBA00023136"/>
    </source>
</evidence>
<dbReference type="AlphaFoldDB" id="A0A9X9S1H6"/>
<keyword evidence="8" id="KW-1185">Reference proteome</keyword>
<dbReference type="EMBL" id="CP113361">
    <property type="protein sequence ID" value="WAI00134.1"/>
    <property type="molecule type" value="Genomic_DNA"/>
</dbReference>
<dbReference type="GeneID" id="76834784"/>
<dbReference type="KEGG" id="mou:OU421_06740"/>
<sequence length="212" mass="22553">MMNITDLLLRPAAFFPGRIEGDKPDLKMPLVIVLLYGIVSALSAANVSSVTMAMMPAEIAGMGTMIIGIGVVSAFIGALIYWVIIAAVFHGISALRGGKGDFQRTLAVAGYGALPMIFGSILSGIIIYFTLSDVTIRPISDPMQVSAAVTELMSTPSMQIAGVVSLLFVLWSANIWVFGMQEARNLSGKDALITVGIPVLIYCLMTILPLIW</sequence>
<feature type="transmembrane region" description="Helical" evidence="5">
    <location>
        <begin position="106"/>
        <end position="131"/>
    </location>
</feature>
<dbReference type="GO" id="GO:0016020">
    <property type="term" value="C:membrane"/>
    <property type="evidence" value="ECO:0007669"/>
    <property type="project" value="UniProtKB-SubCell"/>
</dbReference>